<proteinExistence type="predicted"/>
<evidence type="ECO:0000259" key="1">
    <source>
        <dbReference type="PROSITE" id="PS50931"/>
    </source>
</evidence>
<dbReference type="SUPFAM" id="SSF46785">
    <property type="entry name" value="Winged helix' DNA-binding domain"/>
    <property type="match status" value="1"/>
</dbReference>
<evidence type="ECO:0000313" key="2">
    <source>
        <dbReference type="EMBL" id="STW07789.1"/>
    </source>
</evidence>
<dbReference type="InterPro" id="IPR000847">
    <property type="entry name" value="LysR_HTH_N"/>
</dbReference>
<evidence type="ECO:0000313" key="3">
    <source>
        <dbReference type="Proteomes" id="UP000254571"/>
    </source>
</evidence>
<dbReference type="InterPro" id="IPR036390">
    <property type="entry name" value="WH_DNA-bd_sf"/>
</dbReference>
<dbReference type="Pfam" id="PF00126">
    <property type="entry name" value="HTH_1"/>
    <property type="match status" value="1"/>
</dbReference>
<dbReference type="Gene3D" id="1.10.10.10">
    <property type="entry name" value="Winged helix-like DNA-binding domain superfamily/Winged helix DNA-binding domain"/>
    <property type="match status" value="1"/>
</dbReference>
<feature type="domain" description="HTH lysR-type" evidence="1">
    <location>
        <begin position="8"/>
        <end position="46"/>
    </location>
</feature>
<dbReference type="AlphaFoldDB" id="A0A7H4P5S4"/>
<organism evidence="2 3">
    <name type="scientific">Klebsiella grimontii</name>
    <dbReference type="NCBI Taxonomy" id="2058152"/>
    <lineage>
        <taxon>Bacteria</taxon>
        <taxon>Pseudomonadati</taxon>
        <taxon>Pseudomonadota</taxon>
        <taxon>Gammaproteobacteria</taxon>
        <taxon>Enterobacterales</taxon>
        <taxon>Enterobacteriaceae</taxon>
        <taxon>Klebsiella/Raoultella group</taxon>
        <taxon>Klebsiella</taxon>
    </lineage>
</organism>
<dbReference type="GO" id="GO:0003700">
    <property type="term" value="F:DNA-binding transcription factor activity"/>
    <property type="evidence" value="ECO:0007669"/>
    <property type="project" value="InterPro"/>
</dbReference>
<protein>
    <submittedName>
        <fullName evidence="2">NADH dehydrogenase transcriptional regulator</fullName>
    </submittedName>
</protein>
<accession>A0A7H4P5S4</accession>
<reference evidence="2 3" key="1">
    <citation type="submission" date="2018-06" db="EMBL/GenBank/DDBJ databases">
        <authorList>
            <consortium name="Pathogen Informatics"/>
            <person name="Doyle S."/>
        </authorList>
    </citation>
    <scope>NUCLEOTIDE SEQUENCE [LARGE SCALE GENOMIC DNA]</scope>
    <source>
        <strain evidence="2 3">NCTC9149</strain>
    </source>
</reference>
<dbReference type="InterPro" id="IPR036388">
    <property type="entry name" value="WH-like_DNA-bd_sf"/>
</dbReference>
<comment type="caution">
    <text evidence="2">The sequence shown here is derived from an EMBL/GenBank/DDBJ whole genome shotgun (WGS) entry which is preliminary data.</text>
</comment>
<gene>
    <name evidence="2" type="primary">allS_6</name>
    <name evidence="2" type="ORF">NCTC9149_04225</name>
</gene>
<dbReference type="PROSITE" id="PS50931">
    <property type="entry name" value="HTH_LYSR"/>
    <property type="match status" value="1"/>
</dbReference>
<sequence>MNKLPLTFDLDALRSFVTGIECGSFAQAAGRLCRSTSAVSAQLKKLSSSAAPLWWRREAATWR</sequence>
<dbReference type="Proteomes" id="UP000254571">
    <property type="component" value="Unassembled WGS sequence"/>
</dbReference>
<dbReference type="EMBL" id="UGMX01000002">
    <property type="protein sequence ID" value="STW07789.1"/>
    <property type="molecule type" value="Genomic_DNA"/>
</dbReference>
<name>A0A7H4P5S4_9ENTR</name>